<keyword evidence="1" id="KW-0378">Hydrolase</keyword>
<keyword evidence="5" id="KW-1185">Reference proteome</keyword>
<dbReference type="SUPFAM" id="SSF81606">
    <property type="entry name" value="PP2C-like"/>
    <property type="match status" value="1"/>
</dbReference>
<evidence type="ECO:0000313" key="5">
    <source>
        <dbReference type="Proteomes" id="UP001151002"/>
    </source>
</evidence>
<reference evidence="4" key="1">
    <citation type="submission" date="2022-11" db="EMBL/GenBank/DDBJ databases">
        <authorList>
            <person name="Somphong A."/>
            <person name="Phongsopitanun W."/>
        </authorList>
    </citation>
    <scope>NUCLEOTIDE SEQUENCE</scope>
    <source>
        <strain evidence="4">Pm04-4</strain>
    </source>
</reference>
<dbReference type="Proteomes" id="UP001151002">
    <property type="component" value="Unassembled WGS sequence"/>
</dbReference>
<dbReference type="InterPro" id="IPR001932">
    <property type="entry name" value="PPM-type_phosphatase-like_dom"/>
</dbReference>
<dbReference type="Pfam" id="PF01590">
    <property type="entry name" value="GAF"/>
    <property type="match status" value="1"/>
</dbReference>
<protein>
    <submittedName>
        <fullName evidence="4">SpoIIE family protein phosphatase</fullName>
    </submittedName>
</protein>
<dbReference type="PANTHER" id="PTHR43156:SF2">
    <property type="entry name" value="STAGE II SPORULATION PROTEIN E"/>
    <property type="match status" value="1"/>
</dbReference>
<dbReference type="PANTHER" id="PTHR43156">
    <property type="entry name" value="STAGE II SPORULATION PROTEIN E-RELATED"/>
    <property type="match status" value="1"/>
</dbReference>
<organism evidence="4 5">
    <name type="scientific">Paractinoplanes pyxinae</name>
    <dbReference type="NCBI Taxonomy" id="2997416"/>
    <lineage>
        <taxon>Bacteria</taxon>
        <taxon>Bacillati</taxon>
        <taxon>Actinomycetota</taxon>
        <taxon>Actinomycetes</taxon>
        <taxon>Micromonosporales</taxon>
        <taxon>Micromonosporaceae</taxon>
        <taxon>Paractinoplanes</taxon>
    </lineage>
</organism>
<dbReference type="SMART" id="SM00065">
    <property type="entry name" value="GAF"/>
    <property type="match status" value="1"/>
</dbReference>
<name>A0ABT4BB17_9ACTN</name>
<dbReference type="InterPro" id="IPR052016">
    <property type="entry name" value="Bact_Sigma-Reg"/>
</dbReference>
<dbReference type="SUPFAM" id="SSF55781">
    <property type="entry name" value="GAF domain-like"/>
    <property type="match status" value="2"/>
</dbReference>
<dbReference type="Gene3D" id="3.30.450.40">
    <property type="match status" value="2"/>
</dbReference>
<feature type="domain" description="PPM-type phosphatase" evidence="3">
    <location>
        <begin position="313"/>
        <end position="528"/>
    </location>
</feature>
<dbReference type="Pfam" id="PF07228">
    <property type="entry name" value="SpoIIE"/>
    <property type="match status" value="1"/>
</dbReference>
<evidence type="ECO:0000259" key="2">
    <source>
        <dbReference type="SMART" id="SM00065"/>
    </source>
</evidence>
<proteinExistence type="predicted"/>
<evidence type="ECO:0000313" key="4">
    <source>
        <dbReference type="EMBL" id="MCY1143722.1"/>
    </source>
</evidence>
<dbReference type="Gene3D" id="3.60.40.10">
    <property type="entry name" value="PPM-type phosphatase domain"/>
    <property type="match status" value="1"/>
</dbReference>
<dbReference type="SMART" id="SM00331">
    <property type="entry name" value="PP2C_SIG"/>
    <property type="match status" value="1"/>
</dbReference>
<dbReference type="InterPro" id="IPR029016">
    <property type="entry name" value="GAF-like_dom_sf"/>
</dbReference>
<feature type="domain" description="GAF" evidence="2">
    <location>
        <begin position="1"/>
        <end position="143"/>
    </location>
</feature>
<dbReference type="EMBL" id="JAPNTZ010000016">
    <property type="protein sequence ID" value="MCY1143722.1"/>
    <property type="molecule type" value="Genomic_DNA"/>
</dbReference>
<comment type="caution">
    <text evidence="4">The sequence shown here is derived from an EMBL/GenBank/DDBJ whole genome shotgun (WGS) entry which is preliminary data.</text>
</comment>
<dbReference type="InterPro" id="IPR036457">
    <property type="entry name" value="PPM-type-like_dom_sf"/>
</dbReference>
<evidence type="ECO:0000256" key="1">
    <source>
        <dbReference type="ARBA" id="ARBA00022801"/>
    </source>
</evidence>
<dbReference type="InterPro" id="IPR003018">
    <property type="entry name" value="GAF"/>
</dbReference>
<sequence>MFDQFATMVRAAVRVPVALVSLVEPGRQIFPGALGLAEPWQQTRQTPLSHSFCQHVVTDARPLVISDARTDSRVKDNLAIDELGVIAYAGMPLTDTDGNVLGSLCAIDTQPRQWAAAELELLTALAAACSESLRLRIETVHARRDERAARAAAERGRLLLRASTMLSAAVTTDDAVTAVTSLLTEVTGASRVSLVPIAGTGPEPATVIAHHALKTGELVELPAVSGSPGRADVFAAGWQAAAAVPLPETGGRSRTALLLTWNRPRTLSDDERALLTALAGDLGHALRRAAILDDRRTAAATLQLALLTELPKYDHVQMAARYRPAQHADHVGGDWYDAIVVDRNRVALVIGDATGHNIQAAAAMSQLRGMLRTLLVDRQEQPSAVLRRLELTSRTLGTSGLASLIVAYLDTHPGGGHRLTWSNAGHPPPVIAYPDGTTTVLPVGDPLIGAVRHASRRNHTMGLPAGSTMLLYTDGLIETRGQSIDDGIADLRNRLIDALPGPPDVVADALMTAGGTYRDDVAVLAVGLPAQVATAPSH</sequence>
<evidence type="ECO:0000259" key="3">
    <source>
        <dbReference type="SMART" id="SM00331"/>
    </source>
</evidence>
<accession>A0ABT4BB17</accession>
<gene>
    <name evidence="4" type="ORF">OWR29_37450</name>
</gene>